<dbReference type="OrthoDB" id="10573034at2759"/>
<comment type="caution">
    <text evidence="1">The sequence shown here is derived from an EMBL/GenBank/DDBJ whole genome shotgun (WGS) entry which is preliminary data.</text>
</comment>
<keyword evidence="2" id="KW-1185">Reference proteome</keyword>
<sequence length="81" mass="9233">MEIGQTDLPVPISQVAFRQSIEYLEEEIKIRIASPLNMEQEVKLIKDGLTARRKELDTTLGEITLIHCPVVNCPTHTYKPE</sequence>
<dbReference type="EMBL" id="BMAV01005181">
    <property type="protein sequence ID" value="GFY46028.1"/>
    <property type="molecule type" value="Genomic_DNA"/>
</dbReference>
<name>A0A8X6X312_9ARAC</name>
<accession>A0A8X6X312</accession>
<dbReference type="Proteomes" id="UP000886998">
    <property type="component" value="Unassembled WGS sequence"/>
</dbReference>
<evidence type="ECO:0000313" key="1">
    <source>
        <dbReference type="EMBL" id="GFY46028.1"/>
    </source>
</evidence>
<protein>
    <submittedName>
        <fullName evidence="1">Uncharacterized protein</fullName>
    </submittedName>
</protein>
<proteinExistence type="predicted"/>
<evidence type="ECO:0000313" key="2">
    <source>
        <dbReference type="Proteomes" id="UP000886998"/>
    </source>
</evidence>
<dbReference type="AlphaFoldDB" id="A0A8X6X312"/>
<gene>
    <name evidence="1" type="ORF">TNIN_156331</name>
</gene>
<organism evidence="1 2">
    <name type="scientific">Trichonephila inaurata madagascariensis</name>
    <dbReference type="NCBI Taxonomy" id="2747483"/>
    <lineage>
        <taxon>Eukaryota</taxon>
        <taxon>Metazoa</taxon>
        <taxon>Ecdysozoa</taxon>
        <taxon>Arthropoda</taxon>
        <taxon>Chelicerata</taxon>
        <taxon>Arachnida</taxon>
        <taxon>Araneae</taxon>
        <taxon>Araneomorphae</taxon>
        <taxon>Entelegynae</taxon>
        <taxon>Araneoidea</taxon>
        <taxon>Nephilidae</taxon>
        <taxon>Trichonephila</taxon>
        <taxon>Trichonephila inaurata</taxon>
    </lineage>
</organism>
<reference evidence="1" key="1">
    <citation type="submission" date="2020-08" db="EMBL/GenBank/DDBJ databases">
        <title>Multicomponent nature underlies the extraordinary mechanical properties of spider dragline silk.</title>
        <authorList>
            <person name="Kono N."/>
            <person name="Nakamura H."/>
            <person name="Mori M."/>
            <person name="Yoshida Y."/>
            <person name="Ohtoshi R."/>
            <person name="Malay A.D."/>
            <person name="Moran D.A.P."/>
            <person name="Tomita M."/>
            <person name="Numata K."/>
            <person name="Arakawa K."/>
        </authorList>
    </citation>
    <scope>NUCLEOTIDE SEQUENCE</scope>
</reference>